<organism evidence="2 3">
    <name type="scientific">Potamilus streckersoni</name>
    <dbReference type="NCBI Taxonomy" id="2493646"/>
    <lineage>
        <taxon>Eukaryota</taxon>
        <taxon>Metazoa</taxon>
        <taxon>Spiralia</taxon>
        <taxon>Lophotrochozoa</taxon>
        <taxon>Mollusca</taxon>
        <taxon>Bivalvia</taxon>
        <taxon>Autobranchia</taxon>
        <taxon>Heteroconchia</taxon>
        <taxon>Palaeoheterodonta</taxon>
        <taxon>Unionida</taxon>
        <taxon>Unionoidea</taxon>
        <taxon>Unionidae</taxon>
        <taxon>Ambleminae</taxon>
        <taxon>Lampsilini</taxon>
        <taxon>Potamilus</taxon>
    </lineage>
</organism>
<accession>A0AAE0VLM9</accession>
<feature type="region of interest" description="Disordered" evidence="1">
    <location>
        <begin position="1"/>
        <end position="82"/>
    </location>
</feature>
<feature type="compositionally biased region" description="Basic and acidic residues" evidence="1">
    <location>
        <begin position="1"/>
        <end position="19"/>
    </location>
</feature>
<comment type="caution">
    <text evidence="2">The sequence shown here is derived from an EMBL/GenBank/DDBJ whole genome shotgun (WGS) entry which is preliminary data.</text>
</comment>
<proteinExistence type="predicted"/>
<reference evidence="2" key="2">
    <citation type="journal article" date="2021" name="Genome Biol. Evol.">
        <title>Developing a high-quality reference genome for a parasitic bivalve with doubly uniparental inheritance (Bivalvia: Unionida).</title>
        <authorList>
            <person name="Smith C.H."/>
        </authorList>
    </citation>
    <scope>NUCLEOTIDE SEQUENCE</scope>
    <source>
        <strain evidence="2">CHS0354</strain>
        <tissue evidence="2">Mantle</tissue>
    </source>
</reference>
<dbReference type="Proteomes" id="UP001195483">
    <property type="component" value="Unassembled WGS sequence"/>
</dbReference>
<dbReference type="AlphaFoldDB" id="A0AAE0VLM9"/>
<evidence type="ECO:0000256" key="1">
    <source>
        <dbReference type="SAM" id="MobiDB-lite"/>
    </source>
</evidence>
<reference evidence="2" key="1">
    <citation type="journal article" date="2021" name="Genome Biol. Evol.">
        <title>A High-Quality Reference Genome for a Parasitic Bivalve with Doubly Uniparental Inheritance (Bivalvia: Unionida).</title>
        <authorList>
            <person name="Smith C.H."/>
        </authorList>
    </citation>
    <scope>NUCLEOTIDE SEQUENCE</scope>
    <source>
        <strain evidence="2">CHS0354</strain>
    </source>
</reference>
<gene>
    <name evidence="2" type="ORF">CHS0354_032993</name>
</gene>
<name>A0AAE0VLM9_9BIVA</name>
<protein>
    <submittedName>
        <fullName evidence="2">Uncharacterized protein</fullName>
    </submittedName>
</protein>
<evidence type="ECO:0000313" key="2">
    <source>
        <dbReference type="EMBL" id="KAK3581265.1"/>
    </source>
</evidence>
<keyword evidence="3" id="KW-1185">Reference proteome</keyword>
<feature type="non-terminal residue" evidence="2">
    <location>
        <position position="1"/>
    </location>
</feature>
<sequence length="82" mass="9721">ISQPKKTKENYNHPRQSERRKQRKITTIQDSQNEENKGKLQPSKTVRTKKTKEITTIQDSQNEENKGNYNHPIQSERNITED</sequence>
<dbReference type="EMBL" id="JAEAOA010001942">
    <property type="protein sequence ID" value="KAK3581265.1"/>
    <property type="molecule type" value="Genomic_DNA"/>
</dbReference>
<feature type="compositionally biased region" description="Polar residues" evidence="1">
    <location>
        <begin position="67"/>
        <end position="82"/>
    </location>
</feature>
<reference evidence="2" key="3">
    <citation type="submission" date="2023-05" db="EMBL/GenBank/DDBJ databases">
        <authorList>
            <person name="Smith C.H."/>
        </authorList>
    </citation>
    <scope>NUCLEOTIDE SEQUENCE</scope>
    <source>
        <strain evidence="2">CHS0354</strain>
        <tissue evidence="2">Mantle</tissue>
    </source>
</reference>
<evidence type="ECO:0000313" key="3">
    <source>
        <dbReference type="Proteomes" id="UP001195483"/>
    </source>
</evidence>